<evidence type="ECO:0000259" key="3">
    <source>
        <dbReference type="Pfam" id="PF14905"/>
    </source>
</evidence>
<reference evidence="4 5" key="1">
    <citation type="submission" date="2018-04" db="EMBL/GenBank/DDBJ databases">
        <title>Genome sequencing of Flavobacterium sp. HYN0048.</title>
        <authorList>
            <person name="Yi H."/>
            <person name="Baek C."/>
        </authorList>
    </citation>
    <scope>NUCLEOTIDE SEQUENCE [LARGE SCALE GENOMIC DNA]</scope>
    <source>
        <strain evidence="4 5">HYN0048</strain>
    </source>
</reference>
<dbReference type="EMBL" id="CP028811">
    <property type="protein sequence ID" value="AWA28778.1"/>
    <property type="molecule type" value="Genomic_DNA"/>
</dbReference>
<keyword evidence="5" id="KW-1185">Reference proteome</keyword>
<name>A0A2S0RC29_9FLAO</name>
<dbReference type="Pfam" id="PF14905">
    <property type="entry name" value="OMP_b-brl_3"/>
    <property type="match status" value="1"/>
</dbReference>
<evidence type="ECO:0000256" key="2">
    <source>
        <dbReference type="SAM" id="SignalP"/>
    </source>
</evidence>
<dbReference type="InterPro" id="IPR041700">
    <property type="entry name" value="OMP_b-brl_3"/>
</dbReference>
<sequence>MKRLLSCLSLMLFCFMSHAQNITIRGRILEKSTNLPMESATVYLTSVKDSTIIDYTISDKKGHFSLTTKKIKQPAFLKVSFIGFTDYTQQMDELLSDKDFGDLAIEELPRSLSEVVVKSQAPPVRIKKDTLEFNASSFKVSPDANVESLLKQLPGVEIDANGKITVNGKEVNNILVNGKPFFGKDGKIATENLPAEIIDKVQVTDTKTKEEELSNQAASSDEKTINLTIQKNMNKGLFGKFSAGKGSDDRYESSGLINYFKDEQKFSFLGSSNNINSIGFSMDEVFDSMGGGRNVYMSGDGSFNIDGQQYGGGSGITQSGLAGVNYADQYFKKLETGGSYMYTNAKTRNDYKSRTETLLPDAATGESQSYLRESSGSSDKLHEGHNMNMDLEYKIDSLTTFSVRPRIKKNFDNSKNFFTQKSFNAAGLVNENNGSATSIANDGEIGDELYFNKSFKKKGRVLGVTFNNAHRSSESDNFNDSETLYYQDPDKTEDIRHQRERNHTRLDEYYARIGYTEPITDSVGVTLRAGYSWKNSGTSKNTFNRNDLTGDYSNYSDLLSYGLESGTKSFMPTASFYVRKTKYSAGFTVGPQFISFDNSRDYLGARRDLSKNYVLGNANGWFNYRLSKSKSVYTYYSYEVQLPTVEQLLLQDFSSPLVTITGNENLRPSKTHNIYLNYNDYDYAKRSGLYLYSGINYKTDDIVSTNVFDEQNLTSTLSYANVDFAYSGYMGINIDKTIKRGAHKFRPSVGINANYNYNKGFTNNKLYKAFGYALNPEASLSYEYGEILTLQPSYRYEFNQTDYDNYSIDKSSNFRHVFKMENTVKWPKHVIFGTDFGYTYNSNIADGFRKDFYLLNTSLGYNFWNDKLLAKVKVYDILNQNTNTSRTITPEYISDMQNTVLKRYVMFSLTYKIEKFGGKKKNEWEMEE</sequence>
<evidence type="ECO:0000313" key="5">
    <source>
        <dbReference type="Proteomes" id="UP000244193"/>
    </source>
</evidence>
<feature type="signal peptide" evidence="2">
    <location>
        <begin position="1"/>
        <end position="19"/>
    </location>
</feature>
<dbReference type="KEGG" id="fmg:HYN48_00990"/>
<dbReference type="Proteomes" id="UP000244193">
    <property type="component" value="Chromosome"/>
</dbReference>
<evidence type="ECO:0000256" key="1">
    <source>
        <dbReference type="SAM" id="MobiDB-lite"/>
    </source>
</evidence>
<keyword evidence="2" id="KW-0732">Signal</keyword>
<dbReference type="AlphaFoldDB" id="A0A2S0RC29"/>
<gene>
    <name evidence="4" type="ORF">HYN48_00990</name>
</gene>
<accession>A0A2S0RC29</accession>
<feature type="domain" description="Outer membrane protein beta-barrel" evidence="3">
    <location>
        <begin position="453"/>
        <end position="911"/>
    </location>
</feature>
<feature type="compositionally biased region" description="Polar residues" evidence="1">
    <location>
        <begin position="365"/>
        <end position="378"/>
    </location>
</feature>
<dbReference type="OrthoDB" id="1682379at2"/>
<evidence type="ECO:0000313" key="4">
    <source>
        <dbReference type="EMBL" id="AWA28778.1"/>
    </source>
</evidence>
<feature type="chain" id="PRO_5015721844" description="Outer membrane protein beta-barrel domain-containing protein" evidence="2">
    <location>
        <begin position="20"/>
        <end position="928"/>
    </location>
</feature>
<organism evidence="4 5">
    <name type="scientific">Flavobacterium magnum</name>
    <dbReference type="NCBI Taxonomy" id="2162713"/>
    <lineage>
        <taxon>Bacteria</taxon>
        <taxon>Pseudomonadati</taxon>
        <taxon>Bacteroidota</taxon>
        <taxon>Flavobacteriia</taxon>
        <taxon>Flavobacteriales</taxon>
        <taxon>Flavobacteriaceae</taxon>
        <taxon>Flavobacterium</taxon>
    </lineage>
</organism>
<dbReference type="InterPro" id="IPR008969">
    <property type="entry name" value="CarboxyPept-like_regulatory"/>
</dbReference>
<dbReference type="SUPFAM" id="SSF49464">
    <property type="entry name" value="Carboxypeptidase regulatory domain-like"/>
    <property type="match status" value="1"/>
</dbReference>
<feature type="region of interest" description="Disordered" evidence="1">
    <location>
        <begin position="362"/>
        <end position="384"/>
    </location>
</feature>
<protein>
    <recommendedName>
        <fullName evidence="3">Outer membrane protein beta-barrel domain-containing protein</fullName>
    </recommendedName>
</protein>
<dbReference type="RefSeq" id="WP_108369365.1">
    <property type="nucleotide sequence ID" value="NZ_CP028811.1"/>
</dbReference>
<dbReference type="SUPFAM" id="SSF56935">
    <property type="entry name" value="Porins"/>
    <property type="match status" value="1"/>
</dbReference>
<proteinExistence type="predicted"/>